<keyword evidence="3" id="KW-1185">Reference proteome</keyword>
<evidence type="ECO:0000313" key="3">
    <source>
        <dbReference type="Proteomes" id="UP001551482"/>
    </source>
</evidence>
<feature type="compositionally biased region" description="Low complexity" evidence="1">
    <location>
        <begin position="278"/>
        <end position="292"/>
    </location>
</feature>
<evidence type="ECO:0000313" key="2">
    <source>
        <dbReference type="EMBL" id="MEU8133057.1"/>
    </source>
</evidence>
<proteinExistence type="predicted"/>
<feature type="region of interest" description="Disordered" evidence="1">
    <location>
        <begin position="205"/>
        <end position="539"/>
    </location>
</feature>
<dbReference type="EMBL" id="JBEZFP010000010">
    <property type="protein sequence ID" value="MEU8133057.1"/>
    <property type="molecule type" value="Genomic_DNA"/>
</dbReference>
<sequence length="539" mass="52940">MGIVTDAPSGQTNFMGYTHEQLLQMFGTASPTHAFEASVRLGTASQMLTQAAEELASGIHNLDWDGESARRFREWADQLVVTTHHLANYSGDVGSTLLDVAVGIGSTKLPPVPTSDVELVDSITANPAALSVVATVSPTEAGKLAVDVDRAKANIENQRIEAAAQMRKLAMGYESAAARMTALAPPTFPDAPNLYGVENVAWNQIDGPGNGPSRPNGGAPPPTAHGTDGTGSGGSTGPGSTVTVPRTEVPTQVPPIAGTQDPGTVPGSPLPPADVDLAGTATLTPPATTTPTAPSPPVPGGGTGGTGSTAFTPPIVGSPGLVSGRPGKAPGGPTGPGSGPLSTPRPGTGTAGRTPGLPGGTPNRPLSTGPTGTFGGKPVPSGAPGTRIPGTPTAVANGGTSGARPYGRPGTPAITGGQSVPGSTSAASPRGGPRSGPVHGGVPAHPTAGQRGPAGGTGTGAIGNRPFSPGGSGLRNPAGGRPPITGADDGHTGRGPTGGAGRTAVPSDERRRRGGRAEYLQDDEDTAAAERPPVPPVVG</sequence>
<evidence type="ECO:0000256" key="1">
    <source>
        <dbReference type="SAM" id="MobiDB-lite"/>
    </source>
</evidence>
<dbReference type="Gene3D" id="1.20.1260.20">
    <property type="entry name" value="PPE superfamily"/>
    <property type="match status" value="1"/>
</dbReference>
<dbReference type="InterPro" id="IPR038332">
    <property type="entry name" value="PPE_sf"/>
</dbReference>
<name>A0ABV3DCX2_9ACTN</name>
<dbReference type="RefSeq" id="WP_358349901.1">
    <property type="nucleotide sequence ID" value="NZ_JBEZFP010000010.1"/>
</dbReference>
<feature type="compositionally biased region" description="Polar residues" evidence="1">
    <location>
        <begin position="416"/>
        <end position="427"/>
    </location>
</feature>
<dbReference type="Proteomes" id="UP001551482">
    <property type="component" value="Unassembled WGS sequence"/>
</dbReference>
<feature type="compositionally biased region" description="Gly residues" evidence="1">
    <location>
        <begin position="228"/>
        <end position="237"/>
    </location>
</feature>
<feature type="compositionally biased region" description="Gly residues" evidence="1">
    <location>
        <begin position="329"/>
        <end position="338"/>
    </location>
</feature>
<accession>A0ABV3DCX2</accession>
<gene>
    <name evidence="2" type="ORF">AB0C36_06070</name>
</gene>
<organism evidence="2 3">
    <name type="scientific">Streptodolium elevatio</name>
    <dbReference type="NCBI Taxonomy" id="3157996"/>
    <lineage>
        <taxon>Bacteria</taxon>
        <taxon>Bacillati</taxon>
        <taxon>Actinomycetota</taxon>
        <taxon>Actinomycetes</taxon>
        <taxon>Kitasatosporales</taxon>
        <taxon>Streptomycetaceae</taxon>
        <taxon>Streptodolium</taxon>
    </lineage>
</organism>
<comment type="caution">
    <text evidence="2">The sequence shown here is derived from an EMBL/GenBank/DDBJ whole genome shotgun (WGS) entry which is preliminary data.</text>
</comment>
<feature type="compositionally biased region" description="Gly residues" evidence="1">
    <location>
        <begin position="452"/>
        <end position="461"/>
    </location>
</feature>
<reference evidence="2 3" key="1">
    <citation type="submission" date="2024-06" db="EMBL/GenBank/DDBJ databases">
        <title>The Natural Products Discovery Center: Release of the First 8490 Sequenced Strains for Exploring Actinobacteria Biosynthetic Diversity.</title>
        <authorList>
            <person name="Kalkreuter E."/>
            <person name="Kautsar S.A."/>
            <person name="Yang D."/>
            <person name="Bader C.D."/>
            <person name="Teijaro C.N."/>
            <person name="Fluegel L."/>
            <person name="Davis C.M."/>
            <person name="Simpson J.R."/>
            <person name="Lauterbach L."/>
            <person name="Steele A.D."/>
            <person name="Gui C."/>
            <person name="Meng S."/>
            <person name="Li G."/>
            <person name="Viehrig K."/>
            <person name="Ye F."/>
            <person name="Su P."/>
            <person name="Kiefer A.F."/>
            <person name="Nichols A."/>
            <person name="Cepeda A.J."/>
            <person name="Yan W."/>
            <person name="Fan B."/>
            <person name="Jiang Y."/>
            <person name="Adhikari A."/>
            <person name="Zheng C.-J."/>
            <person name="Schuster L."/>
            <person name="Cowan T.M."/>
            <person name="Smanski M.J."/>
            <person name="Chevrette M.G."/>
            <person name="De Carvalho L.P.S."/>
            <person name="Shen B."/>
        </authorList>
    </citation>
    <scope>NUCLEOTIDE SEQUENCE [LARGE SCALE GENOMIC DNA]</scope>
    <source>
        <strain evidence="2 3">NPDC048946</strain>
    </source>
</reference>
<feature type="compositionally biased region" description="Low complexity" evidence="1">
    <location>
        <begin position="339"/>
        <end position="365"/>
    </location>
</feature>
<protein>
    <submittedName>
        <fullName evidence="2">Uncharacterized protein</fullName>
    </submittedName>
</protein>